<proteinExistence type="predicted"/>
<protein>
    <submittedName>
        <fullName evidence="1">Uncharacterized protein</fullName>
    </submittedName>
</protein>
<reference evidence="2" key="1">
    <citation type="journal article" date="2019" name="Int. J. Syst. Evol. Microbiol.">
        <title>The Global Catalogue of Microorganisms (GCM) 10K type strain sequencing project: providing services to taxonomists for standard genome sequencing and annotation.</title>
        <authorList>
            <consortium name="The Broad Institute Genomics Platform"/>
            <consortium name="The Broad Institute Genome Sequencing Center for Infectious Disease"/>
            <person name="Wu L."/>
            <person name="Ma J."/>
        </authorList>
    </citation>
    <scope>NUCLEOTIDE SEQUENCE [LARGE SCALE GENOMIC DNA]</scope>
    <source>
        <strain evidence="2">KCTC 32239</strain>
    </source>
</reference>
<gene>
    <name evidence="1" type="ORF">GCM10011613_35860</name>
</gene>
<dbReference type="RefSeq" id="WP_189421148.1">
    <property type="nucleotide sequence ID" value="NZ_BMYZ01000004.1"/>
</dbReference>
<keyword evidence="2" id="KW-1185">Reference proteome</keyword>
<evidence type="ECO:0000313" key="2">
    <source>
        <dbReference type="Proteomes" id="UP000619761"/>
    </source>
</evidence>
<accession>A0ABQ3BDB1</accession>
<name>A0ABQ3BDB1_9GAMM</name>
<dbReference type="EMBL" id="BMYZ01000004">
    <property type="protein sequence ID" value="GGY87492.1"/>
    <property type="molecule type" value="Genomic_DNA"/>
</dbReference>
<comment type="caution">
    <text evidence="1">The sequence shown here is derived from an EMBL/GenBank/DDBJ whole genome shotgun (WGS) entry which is preliminary data.</text>
</comment>
<organism evidence="1 2">
    <name type="scientific">Cellvibrio zantedeschiae</name>
    <dbReference type="NCBI Taxonomy" id="1237077"/>
    <lineage>
        <taxon>Bacteria</taxon>
        <taxon>Pseudomonadati</taxon>
        <taxon>Pseudomonadota</taxon>
        <taxon>Gammaproteobacteria</taxon>
        <taxon>Cellvibrionales</taxon>
        <taxon>Cellvibrionaceae</taxon>
        <taxon>Cellvibrio</taxon>
    </lineage>
</organism>
<sequence>MLQTDDNTYHEPFAGWAIQTINGEIYYTAIDSGHGGREYRIKVGKHTLDYAKSNKPTSEEMDVFLQKNGYTKVEWCD</sequence>
<evidence type="ECO:0000313" key="1">
    <source>
        <dbReference type="EMBL" id="GGY87492.1"/>
    </source>
</evidence>
<dbReference type="Proteomes" id="UP000619761">
    <property type="component" value="Unassembled WGS sequence"/>
</dbReference>